<dbReference type="Proteomes" id="UP001302367">
    <property type="component" value="Chromosome 4"/>
</dbReference>
<dbReference type="GeneID" id="90644286"/>
<evidence type="ECO:0000313" key="1">
    <source>
        <dbReference type="EMBL" id="WPB02044.1"/>
    </source>
</evidence>
<protein>
    <submittedName>
        <fullName evidence="1">Uncharacterized protein</fullName>
    </submittedName>
</protein>
<gene>
    <name evidence="1" type="ORF">RHO25_006678</name>
</gene>
<proteinExistence type="predicted"/>
<organism evidence="1 2">
    <name type="scientific">Cercospora beticola</name>
    <name type="common">Sugarbeet leaf spot fungus</name>
    <dbReference type="NCBI Taxonomy" id="122368"/>
    <lineage>
        <taxon>Eukaryota</taxon>
        <taxon>Fungi</taxon>
        <taxon>Dikarya</taxon>
        <taxon>Ascomycota</taxon>
        <taxon>Pezizomycotina</taxon>
        <taxon>Dothideomycetes</taxon>
        <taxon>Dothideomycetidae</taxon>
        <taxon>Mycosphaerellales</taxon>
        <taxon>Mycosphaerellaceae</taxon>
        <taxon>Cercospora</taxon>
    </lineage>
</organism>
<dbReference type="RefSeq" id="XP_065458895.1">
    <property type="nucleotide sequence ID" value="XM_065602823.1"/>
</dbReference>
<keyword evidence="2" id="KW-1185">Reference proteome</keyword>
<evidence type="ECO:0000313" key="2">
    <source>
        <dbReference type="Proteomes" id="UP001302367"/>
    </source>
</evidence>
<name>A0ABZ0NRF6_CERBT</name>
<dbReference type="EMBL" id="CP134187">
    <property type="protein sequence ID" value="WPB02044.1"/>
    <property type="molecule type" value="Genomic_DNA"/>
</dbReference>
<reference evidence="1 2" key="1">
    <citation type="submission" date="2023-09" db="EMBL/GenBank/DDBJ databases">
        <title>Complete-Gapless Cercospora beticola genome.</title>
        <authorList>
            <person name="Wyatt N.A."/>
            <person name="Spanner R.E."/>
            <person name="Bolton M.D."/>
        </authorList>
    </citation>
    <scope>NUCLEOTIDE SEQUENCE [LARGE SCALE GENOMIC DNA]</scope>
    <source>
        <strain evidence="1">Cb09-40</strain>
    </source>
</reference>
<accession>A0ABZ0NRF6</accession>
<sequence length="199" mass="23085">MQNKSLMREHEDRALIAAKKTHFPQEGRRFDIVHLDKVRTAGVSSSCSWKEDYHLSTISTLVEPFLNGSNSQGLQTEEMRQATEIQRATCDYLYVVMFRLYYLEGKDVCKAGDLCGDHAKLKSPLAKKHRQLCEHKFLRLCGATMYYRVWKFENWKEPVYDLFRTVPMDAETMDAETKDEIGLSLISWTHPKIIRGCEG</sequence>